<dbReference type="AlphaFoldDB" id="A0A0R2L9C4"/>
<keyword evidence="4" id="KW-1185">Reference proteome</keyword>
<name>A0A0R2L9C4_9LACO</name>
<evidence type="ECO:0000256" key="1">
    <source>
        <dbReference type="SAM" id="MobiDB-lite"/>
    </source>
</evidence>
<keyword evidence="2" id="KW-1133">Transmembrane helix</keyword>
<proteinExistence type="predicted"/>
<comment type="caution">
    <text evidence="3">The sequence shown here is derived from an EMBL/GenBank/DDBJ whole genome shotgun (WGS) entry which is preliminary data.</text>
</comment>
<evidence type="ECO:0000256" key="2">
    <source>
        <dbReference type="SAM" id="Phobius"/>
    </source>
</evidence>
<dbReference type="EMBL" id="JQCB01000004">
    <property type="protein sequence ID" value="KRN96405.1"/>
    <property type="molecule type" value="Genomic_DNA"/>
</dbReference>
<sequence>MKNNNQTASTTRMQRHENKPMKVQPTIRKRHVHGFLSFLLGLIFILVLAIRLTVLSGPFMVRAVQSPVVVNQVHDSIATQLQEKNLPANLATNDLIKAVLKTGTRQTYAGQDVNFDVPTVQNAVTDDVNQQASNVGINAGVASAATSTVAGLVLSALTVNYQNEWLTNFAEHVHQYQVEATVVAVITGVLWMLLMRRNRRVRRDRRALLAVKE</sequence>
<evidence type="ECO:0000313" key="3">
    <source>
        <dbReference type="EMBL" id="KRN96405.1"/>
    </source>
</evidence>
<organism evidence="3 4">
    <name type="scientific">Furfurilactobacillus siliginis</name>
    <dbReference type="NCBI Taxonomy" id="348151"/>
    <lineage>
        <taxon>Bacteria</taxon>
        <taxon>Bacillati</taxon>
        <taxon>Bacillota</taxon>
        <taxon>Bacilli</taxon>
        <taxon>Lactobacillales</taxon>
        <taxon>Lactobacillaceae</taxon>
        <taxon>Furfurilactobacillus</taxon>
    </lineage>
</organism>
<evidence type="ECO:0000313" key="4">
    <source>
        <dbReference type="Proteomes" id="UP000051139"/>
    </source>
</evidence>
<feature type="compositionally biased region" description="Polar residues" evidence="1">
    <location>
        <begin position="1"/>
        <end position="12"/>
    </location>
</feature>
<feature type="transmembrane region" description="Helical" evidence="2">
    <location>
        <begin position="176"/>
        <end position="195"/>
    </location>
</feature>
<protein>
    <submittedName>
        <fullName evidence="3">Uncharacterized protein</fullName>
    </submittedName>
</protein>
<feature type="transmembrane region" description="Helical" evidence="2">
    <location>
        <begin position="32"/>
        <end position="54"/>
    </location>
</feature>
<gene>
    <name evidence="3" type="ORF">IV55_GL001371</name>
</gene>
<dbReference type="RefSeq" id="WP_057809633.1">
    <property type="nucleotide sequence ID" value="NZ_BJUD01000044.1"/>
</dbReference>
<accession>A0A0R2L9C4</accession>
<feature type="region of interest" description="Disordered" evidence="1">
    <location>
        <begin position="1"/>
        <end position="23"/>
    </location>
</feature>
<keyword evidence="2" id="KW-0472">Membrane</keyword>
<keyword evidence="2" id="KW-0812">Transmembrane</keyword>
<dbReference type="PATRIC" id="fig|348151.3.peg.1410"/>
<reference evidence="3 4" key="1">
    <citation type="journal article" date="2015" name="Genome Announc.">
        <title>Expanding the biotechnology potential of lactobacilli through comparative genomics of 213 strains and associated genera.</title>
        <authorList>
            <person name="Sun Z."/>
            <person name="Harris H.M."/>
            <person name="McCann A."/>
            <person name="Guo C."/>
            <person name="Argimon S."/>
            <person name="Zhang W."/>
            <person name="Yang X."/>
            <person name="Jeffery I.B."/>
            <person name="Cooney J.C."/>
            <person name="Kagawa T.F."/>
            <person name="Liu W."/>
            <person name="Song Y."/>
            <person name="Salvetti E."/>
            <person name="Wrobel A."/>
            <person name="Rasinkangas P."/>
            <person name="Parkhill J."/>
            <person name="Rea M.C."/>
            <person name="O'Sullivan O."/>
            <person name="Ritari J."/>
            <person name="Douillard F.P."/>
            <person name="Paul Ross R."/>
            <person name="Yang R."/>
            <person name="Briner A.E."/>
            <person name="Felis G.E."/>
            <person name="de Vos W.M."/>
            <person name="Barrangou R."/>
            <person name="Klaenhammer T.R."/>
            <person name="Caufield P.W."/>
            <person name="Cui Y."/>
            <person name="Zhang H."/>
            <person name="O'Toole P.W."/>
        </authorList>
    </citation>
    <scope>NUCLEOTIDE SEQUENCE [LARGE SCALE GENOMIC DNA]</scope>
    <source>
        <strain evidence="3 4">DSM 22696</strain>
    </source>
</reference>
<dbReference type="Proteomes" id="UP000051139">
    <property type="component" value="Unassembled WGS sequence"/>
</dbReference>